<evidence type="ECO:0000256" key="3">
    <source>
        <dbReference type="ARBA" id="ARBA00023004"/>
    </source>
</evidence>
<dbReference type="Pfam" id="PF03351">
    <property type="entry name" value="DOMON"/>
    <property type="match status" value="1"/>
</dbReference>
<comment type="subcellular location">
    <subcellularLocation>
        <location evidence="2">Membrane</location>
        <topology evidence="2">Multi-pass membrane protein</topology>
    </subcellularLocation>
</comment>
<evidence type="ECO:0000256" key="4">
    <source>
        <dbReference type="SAM" id="MobiDB-lite"/>
    </source>
</evidence>
<keyword evidence="5" id="KW-0812">Transmembrane</keyword>
<evidence type="ECO:0000313" key="8">
    <source>
        <dbReference type="Proteomes" id="UP001208570"/>
    </source>
</evidence>
<reference evidence="7" key="1">
    <citation type="journal article" date="2023" name="Mol. Biol. Evol.">
        <title>Third-Generation Sequencing Reveals the Adaptive Role of the Epigenome in Three Deep-Sea Polychaetes.</title>
        <authorList>
            <person name="Perez M."/>
            <person name="Aroh O."/>
            <person name="Sun Y."/>
            <person name="Lan Y."/>
            <person name="Juniper S.K."/>
            <person name="Young C.R."/>
            <person name="Angers B."/>
            <person name="Qian P.Y."/>
        </authorList>
    </citation>
    <scope>NUCLEOTIDE SEQUENCE</scope>
    <source>
        <strain evidence="7">P08H-3</strain>
    </source>
</reference>
<comment type="caution">
    <text evidence="7">The sequence shown here is derived from an EMBL/GenBank/DDBJ whole genome shotgun (WGS) entry which is preliminary data.</text>
</comment>
<dbReference type="Gene3D" id="2.60.40.4060">
    <property type="entry name" value="Reeler domain"/>
    <property type="match status" value="1"/>
</dbReference>
<evidence type="ECO:0000256" key="2">
    <source>
        <dbReference type="ARBA" id="ARBA00004141"/>
    </source>
</evidence>
<dbReference type="EMBL" id="JAODUP010000115">
    <property type="protein sequence ID" value="KAK2161534.1"/>
    <property type="molecule type" value="Genomic_DNA"/>
</dbReference>
<evidence type="ECO:0000256" key="1">
    <source>
        <dbReference type="ARBA" id="ARBA00001970"/>
    </source>
</evidence>
<dbReference type="Proteomes" id="UP001208570">
    <property type="component" value="Unassembled WGS sequence"/>
</dbReference>
<accession>A0AAD9JYS5</accession>
<keyword evidence="3" id="KW-0408">Iron</keyword>
<feature type="compositionally biased region" description="Basic and acidic residues" evidence="4">
    <location>
        <begin position="13"/>
        <end position="33"/>
    </location>
</feature>
<dbReference type="PANTHER" id="PTHR45828:SF33">
    <property type="entry name" value="DOMON DOMAIN-CONTAINING PROTEIN"/>
    <property type="match status" value="1"/>
</dbReference>
<gene>
    <name evidence="7" type="ORF">LSH36_115g13023</name>
</gene>
<evidence type="ECO:0000256" key="5">
    <source>
        <dbReference type="SAM" id="Phobius"/>
    </source>
</evidence>
<protein>
    <recommendedName>
        <fullName evidence="6">Reelin domain-containing protein</fullName>
    </recommendedName>
</protein>
<evidence type="ECO:0000259" key="6">
    <source>
        <dbReference type="PROSITE" id="PS51019"/>
    </source>
</evidence>
<dbReference type="PROSITE" id="PS51019">
    <property type="entry name" value="REELIN"/>
    <property type="match status" value="1"/>
</dbReference>
<feature type="transmembrane region" description="Helical" evidence="5">
    <location>
        <begin position="344"/>
        <end position="364"/>
    </location>
</feature>
<dbReference type="CDD" id="cd08760">
    <property type="entry name" value="Cyt_b561_FRRS1_like"/>
    <property type="match status" value="1"/>
</dbReference>
<dbReference type="InterPro" id="IPR042307">
    <property type="entry name" value="Reeler_sf"/>
</dbReference>
<dbReference type="CDD" id="cd08544">
    <property type="entry name" value="Reeler"/>
    <property type="match status" value="1"/>
</dbReference>
<feature type="domain" description="Reelin" evidence="6">
    <location>
        <begin position="37"/>
        <end position="205"/>
    </location>
</feature>
<feature type="region of interest" description="Disordered" evidence="4">
    <location>
        <begin position="1"/>
        <end position="37"/>
    </location>
</feature>
<keyword evidence="5" id="KW-1133">Transmembrane helix</keyword>
<dbReference type="InterPro" id="IPR002861">
    <property type="entry name" value="Reeler_dom"/>
</dbReference>
<comment type="cofactor">
    <cofactor evidence="1">
        <name>heme b</name>
        <dbReference type="ChEBI" id="CHEBI:60344"/>
    </cofactor>
</comment>
<dbReference type="InterPro" id="IPR005018">
    <property type="entry name" value="DOMON_domain"/>
</dbReference>
<feature type="transmembrane region" description="Helical" evidence="5">
    <location>
        <begin position="421"/>
        <end position="446"/>
    </location>
</feature>
<keyword evidence="5" id="KW-0472">Membrane</keyword>
<dbReference type="InterPro" id="IPR051237">
    <property type="entry name" value="Ferric-chelate_Red/DefProt"/>
</dbReference>
<dbReference type="PANTHER" id="PTHR45828">
    <property type="entry name" value="CYTOCHROME B561/FERRIC REDUCTASE TRANSMEMBRANE"/>
    <property type="match status" value="1"/>
</dbReference>
<name>A0AAD9JYS5_9ANNE</name>
<feature type="transmembrane region" description="Helical" evidence="5">
    <location>
        <begin position="376"/>
        <end position="400"/>
    </location>
</feature>
<keyword evidence="8" id="KW-1185">Reference proteome</keyword>
<proteinExistence type="predicted"/>
<feature type="transmembrane region" description="Helical" evidence="5">
    <location>
        <begin position="310"/>
        <end position="332"/>
    </location>
</feature>
<evidence type="ECO:0000313" key="7">
    <source>
        <dbReference type="EMBL" id="KAK2161534.1"/>
    </source>
</evidence>
<dbReference type="AlphaFoldDB" id="A0AAD9JYS5"/>
<dbReference type="Pfam" id="PF02014">
    <property type="entry name" value="Reeler"/>
    <property type="match status" value="1"/>
</dbReference>
<organism evidence="7 8">
    <name type="scientific">Paralvinella palmiformis</name>
    <dbReference type="NCBI Taxonomy" id="53620"/>
    <lineage>
        <taxon>Eukaryota</taxon>
        <taxon>Metazoa</taxon>
        <taxon>Spiralia</taxon>
        <taxon>Lophotrochozoa</taxon>
        <taxon>Annelida</taxon>
        <taxon>Polychaeta</taxon>
        <taxon>Sedentaria</taxon>
        <taxon>Canalipalpata</taxon>
        <taxon>Terebellida</taxon>
        <taxon>Terebelliformia</taxon>
        <taxon>Alvinellidae</taxon>
        <taxon>Paralvinella</taxon>
    </lineage>
</organism>
<sequence length="448" mass="48962">MTTSAQRSAHGLECPHHERDIKMSTSHPRDEKTQTGYPRVLGFEDGAPAWICPVGMPRHGNYEPQTGTPPATLTLSASSYNPGDSITVTLTGGDIEGFLLRAHRASGANDTEEIVGEFTSWPTGVKPLVWMPQSGVTYNCLTQSDDDDLNNLVLTWQAPSTSVGDVVFKASVVTDYEIFWDNLVSSVLTASTAEPSSTYESTVSPDFSDLIFADACGTTKGCMMYPNGCKASDCEVVIAYTTINSQAAVQFEMFTAINIGYLSLGFSADRKMGEELTVNCMRSADTLYVEHAYNRPDYNIRQRINAIATVHGIFGIIATALMITNIIMGVVRPVKGKQRKIFNLAHRICGALTFVFTIVCLLLGTRVDLLHPEIQLTAAALIGVGFIIQVILEVILEIVCWKPSKVKASSPEDDKRNRLEIVKTAILSLYGVVMLVITIGVMYLVYTY</sequence>
<dbReference type="GO" id="GO:0016020">
    <property type="term" value="C:membrane"/>
    <property type="evidence" value="ECO:0007669"/>
    <property type="project" value="UniProtKB-SubCell"/>
</dbReference>